<gene>
    <name evidence="1" type="ORF">WBA_LOCUS1005</name>
</gene>
<evidence type="ECO:0000313" key="1">
    <source>
        <dbReference type="EMBL" id="VDM07619.1"/>
    </source>
</evidence>
<dbReference type="InParanoid" id="A0A3P7DVV4"/>
<reference evidence="1 2" key="1">
    <citation type="submission" date="2018-11" db="EMBL/GenBank/DDBJ databases">
        <authorList>
            <consortium name="Pathogen Informatics"/>
        </authorList>
    </citation>
    <scope>NUCLEOTIDE SEQUENCE [LARGE SCALE GENOMIC DNA]</scope>
</reference>
<sequence length="105" mass="12368">MHLMGSSADKSLYQQQRFTVKHSTTFNSNIASNDFTKQFATYWNPSTEIRYENWLQAQRKQFHTQKEYDHSIYQLKSAFACTNQFISSFSRSQACLEDDTRCTSK</sequence>
<dbReference type="EMBL" id="UYWW01000179">
    <property type="protein sequence ID" value="VDM07619.1"/>
    <property type="molecule type" value="Genomic_DNA"/>
</dbReference>
<dbReference type="OrthoDB" id="5780785at2759"/>
<proteinExistence type="predicted"/>
<keyword evidence="2" id="KW-1185">Reference proteome</keyword>
<dbReference type="AlphaFoldDB" id="A0A3P7DVV4"/>
<accession>A0A3P7DVV4</accession>
<name>A0A3P7DVV4_WUCBA</name>
<protein>
    <submittedName>
        <fullName evidence="1">Uncharacterized protein</fullName>
    </submittedName>
</protein>
<dbReference type="Proteomes" id="UP000270924">
    <property type="component" value="Unassembled WGS sequence"/>
</dbReference>
<evidence type="ECO:0000313" key="2">
    <source>
        <dbReference type="Proteomes" id="UP000270924"/>
    </source>
</evidence>
<organism evidence="1 2">
    <name type="scientific">Wuchereria bancrofti</name>
    <dbReference type="NCBI Taxonomy" id="6293"/>
    <lineage>
        <taxon>Eukaryota</taxon>
        <taxon>Metazoa</taxon>
        <taxon>Ecdysozoa</taxon>
        <taxon>Nematoda</taxon>
        <taxon>Chromadorea</taxon>
        <taxon>Rhabditida</taxon>
        <taxon>Spirurina</taxon>
        <taxon>Spiruromorpha</taxon>
        <taxon>Filarioidea</taxon>
        <taxon>Onchocercidae</taxon>
        <taxon>Wuchereria</taxon>
    </lineage>
</organism>